<dbReference type="InterPro" id="IPR005024">
    <property type="entry name" value="Snf7_fam"/>
</dbReference>
<dbReference type="Proteomes" id="UP000315783">
    <property type="component" value="Unassembled WGS sequence"/>
</dbReference>
<protein>
    <submittedName>
        <fullName evidence="2">Snf7</fullName>
    </submittedName>
</protein>
<accession>A0A545VT53</accession>
<dbReference type="AlphaFoldDB" id="A0A545VT53"/>
<comment type="caution">
    <text evidence="2">The sequence shown here is derived from an EMBL/GenBank/DDBJ whole genome shotgun (WGS) entry which is preliminary data.</text>
</comment>
<name>A0A545VT53_9HYPO</name>
<dbReference type="Gene3D" id="6.10.250.1710">
    <property type="match status" value="1"/>
</dbReference>
<proteinExistence type="predicted"/>
<dbReference type="GO" id="GO:0032511">
    <property type="term" value="P:late endosome to vacuole transport via multivesicular body sorting pathway"/>
    <property type="evidence" value="ECO:0007669"/>
    <property type="project" value="TreeGrafter"/>
</dbReference>
<feature type="region of interest" description="Disordered" evidence="1">
    <location>
        <begin position="391"/>
        <end position="458"/>
    </location>
</feature>
<dbReference type="STRING" id="43265.A0A545VT53"/>
<dbReference type="GO" id="GO:0006900">
    <property type="term" value="P:vesicle budding from membrane"/>
    <property type="evidence" value="ECO:0007669"/>
    <property type="project" value="TreeGrafter"/>
</dbReference>
<evidence type="ECO:0000313" key="3">
    <source>
        <dbReference type="Proteomes" id="UP000315783"/>
    </source>
</evidence>
<reference evidence="2 3" key="1">
    <citation type="journal article" date="2019" name="Appl. Microbiol. Biotechnol.">
        <title>Genome sequence of Isaria javanica and comparative genome analysis insights into family S53 peptidase evolution in fungal entomopathogens.</title>
        <authorList>
            <person name="Lin R."/>
            <person name="Zhang X."/>
            <person name="Xin B."/>
            <person name="Zou M."/>
            <person name="Gao Y."/>
            <person name="Qin F."/>
            <person name="Hu Q."/>
            <person name="Xie B."/>
            <person name="Cheng X."/>
        </authorList>
    </citation>
    <scope>NUCLEOTIDE SEQUENCE [LARGE SCALE GENOMIC DNA]</scope>
    <source>
        <strain evidence="2 3">IJ1G</strain>
    </source>
</reference>
<organism evidence="2 3">
    <name type="scientific">Cordyceps javanica</name>
    <dbReference type="NCBI Taxonomy" id="43265"/>
    <lineage>
        <taxon>Eukaryota</taxon>
        <taxon>Fungi</taxon>
        <taxon>Dikarya</taxon>
        <taxon>Ascomycota</taxon>
        <taxon>Pezizomycotina</taxon>
        <taxon>Sordariomycetes</taxon>
        <taxon>Hypocreomycetidae</taxon>
        <taxon>Hypocreales</taxon>
        <taxon>Cordycipitaceae</taxon>
        <taxon>Cordyceps</taxon>
    </lineage>
</organism>
<sequence>MGELAEFLAQNDTNFRKARLPALYADFRPQRTLNPDGYSANVTAWRHALSLLASRGLLSQGAGADMLVLDLEDSLLRKLESRQFGQPLALGTVVRESVAAHAMFPLQTFLQAQQSVFQRSWSGVPWAVVGWTLRQMGIVDPSRGDDTLPKGRYVLLENVEAATRQFSDIMAEHTSKFDRVFTKSQFYNTFASDLISGQRLSEADMNVLLCYLSRDKGIVEYDGRIVRVRGVGDQAGGITDDDRAIASLKEVTLRVKHQADLLSARIDELELDAKRALARKSKVSALAALRQKKAAEQTLSTRYATLSQLEETADRIEQAADNVAVVRALEASSGVLRGLNARVGAPGRVDAVMDELRDRVADTDELAAILAESTGAPVDEGEIDDELAAMEREAEAKQEEAEKEKEEEREREQSKRADAAQEAVDSLPEVPAALPQKQPAREKSPTSETGIGKLSLAE</sequence>
<evidence type="ECO:0000313" key="2">
    <source>
        <dbReference type="EMBL" id="TQV93008.1"/>
    </source>
</evidence>
<keyword evidence="3" id="KW-1185">Reference proteome</keyword>
<dbReference type="EMBL" id="SPUK01000013">
    <property type="protein sequence ID" value="TQV93008.1"/>
    <property type="molecule type" value="Genomic_DNA"/>
</dbReference>
<dbReference type="GO" id="GO:0005771">
    <property type="term" value="C:multivesicular body"/>
    <property type="evidence" value="ECO:0007669"/>
    <property type="project" value="TreeGrafter"/>
</dbReference>
<feature type="compositionally biased region" description="Basic and acidic residues" evidence="1">
    <location>
        <begin position="391"/>
        <end position="419"/>
    </location>
</feature>
<evidence type="ECO:0000256" key="1">
    <source>
        <dbReference type="SAM" id="MobiDB-lite"/>
    </source>
</evidence>
<dbReference type="GO" id="GO:0000815">
    <property type="term" value="C:ESCRT III complex"/>
    <property type="evidence" value="ECO:0007669"/>
    <property type="project" value="TreeGrafter"/>
</dbReference>
<dbReference type="Pfam" id="PF03357">
    <property type="entry name" value="Snf7"/>
    <property type="match status" value="1"/>
</dbReference>
<dbReference type="PANTHER" id="PTHR22761:SF18">
    <property type="entry name" value="SORTING PROTEIN SNF7 FAMILY PROTEIN, PUTATIVE (AFU_ORTHOLOGUE AFUA_2G16692)-RELATED"/>
    <property type="match status" value="1"/>
</dbReference>
<gene>
    <name evidence="2" type="ORF">IF1G_08311</name>
</gene>
<dbReference type="PANTHER" id="PTHR22761">
    <property type="entry name" value="CHARGED MULTIVESICULAR BODY PROTEIN"/>
    <property type="match status" value="1"/>
</dbReference>
<dbReference type="Gene3D" id="1.10.287.1060">
    <property type="entry name" value="ESAT-6-like"/>
    <property type="match status" value="1"/>
</dbReference>
<dbReference type="OrthoDB" id="10250120at2759"/>
<dbReference type="GO" id="GO:0009898">
    <property type="term" value="C:cytoplasmic side of plasma membrane"/>
    <property type="evidence" value="ECO:0007669"/>
    <property type="project" value="TreeGrafter"/>
</dbReference>